<organism evidence="1 2">
    <name type="scientific">Glarea lozoyensis (strain ATCC 74030 / MF5533)</name>
    <dbReference type="NCBI Taxonomy" id="1104152"/>
    <lineage>
        <taxon>Eukaryota</taxon>
        <taxon>Fungi</taxon>
        <taxon>Dikarya</taxon>
        <taxon>Ascomycota</taxon>
        <taxon>Pezizomycotina</taxon>
        <taxon>Leotiomycetes</taxon>
        <taxon>Helotiales</taxon>
        <taxon>Helotiaceae</taxon>
        <taxon>Glarea</taxon>
    </lineage>
</organism>
<keyword evidence="1" id="KW-0503">Monooxygenase</keyword>
<dbReference type="AlphaFoldDB" id="H0EJR8"/>
<dbReference type="InterPro" id="IPR036188">
    <property type="entry name" value="FAD/NAD-bd_sf"/>
</dbReference>
<dbReference type="SUPFAM" id="SSF51905">
    <property type="entry name" value="FAD/NAD(P)-binding domain"/>
    <property type="match status" value="1"/>
</dbReference>
<gene>
    <name evidence="1" type="ORF">M7I_2798</name>
</gene>
<keyword evidence="2" id="KW-1185">Reference proteome</keyword>
<dbReference type="OrthoDB" id="66881at2759"/>
<evidence type="ECO:0000313" key="2">
    <source>
        <dbReference type="Proteomes" id="UP000005446"/>
    </source>
</evidence>
<dbReference type="PRINTS" id="PR00419">
    <property type="entry name" value="ADXRDTASE"/>
</dbReference>
<protein>
    <submittedName>
        <fullName evidence="1">Putative Thiol-specific monooxygenase</fullName>
    </submittedName>
</protein>
<evidence type="ECO:0000313" key="1">
    <source>
        <dbReference type="EMBL" id="EHL01227.1"/>
    </source>
</evidence>
<dbReference type="Proteomes" id="UP000005446">
    <property type="component" value="Unassembled WGS sequence"/>
</dbReference>
<accession>H0EJR8</accession>
<dbReference type="Gene3D" id="3.50.50.60">
    <property type="entry name" value="FAD/NAD(P)-binding domain"/>
    <property type="match status" value="1"/>
</dbReference>
<reference evidence="1 2" key="1">
    <citation type="journal article" date="2012" name="Eukaryot. Cell">
        <title>Genome sequence of the fungus Glarea lozoyensis: the first genome sequence of a species from the Helotiaceae family.</title>
        <authorList>
            <person name="Youssar L."/>
            <person name="Gruening B.A."/>
            <person name="Erxleben A."/>
            <person name="Guenther S."/>
            <person name="Huettel W."/>
        </authorList>
    </citation>
    <scope>NUCLEOTIDE SEQUENCE [LARGE SCALE GENOMIC DNA]</scope>
    <source>
        <strain evidence="2">ATCC 74030 / MF5533</strain>
    </source>
</reference>
<dbReference type="GO" id="GO:0004497">
    <property type="term" value="F:monooxygenase activity"/>
    <property type="evidence" value="ECO:0007669"/>
    <property type="project" value="UniProtKB-KW"/>
</dbReference>
<dbReference type="InParanoid" id="H0EJR8"/>
<name>H0EJR8_GLAL7</name>
<keyword evidence="1" id="KW-0560">Oxidoreductase</keyword>
<proteinExistence type="predicted"/>
<sequence>MSSIKSVAVIGLGPAGAISLDALAQEKAFDTIRAFERRDRAGGCWIEDPEDNIQQLPDLKKIAERSPDETLPIPAHIPATLPHNTQYRFSDTTVYPTLETNIDAEAMAFSQEPFPQTRTSANIEKHGEDSPFRHWKVVERYIQDLVNRRGGTCIQESSKQ</sequence>
<dbReference type="HOGENOM" id="CLU_1652312_0_0_1"/>
<dbReference type="EMBL" id="AGUE01000059">
    <property type="protein sequence ID" value="EHL01227.1"/>
    <property type="molecule type" value="Genomic_DNA"/>
</dbReference>
<comment type="caution">
    <text evidence="1">The sequence shown here is derived from an EMBL/GenBank/DDBJ whole genome shotgun (WGS) entry which is preliminary data.</text>
</comment>